<accession>A0A7R9LF42</accession>
<evidence type="ECO:0000259" key="9">
    <source>
        <dbReference type="Pfam" id="PF00728"/>
    </source>
</evidence>
<feature type="chain" id="PRO_5035680338" description="beta-N-acetylhexosaminidase" evidence="8">
    <location>
        <begin position="24"/>
        <end position="514"/>
    </location>
</feature>
<keyword evidence="8" id="KW-0732">Signal</keyword>
<name>A0A7R9LF42_9ACAR</name>
<evidence type="ECO:0000313" key="11">
    <source>
        <dbReference type="EMBL" id="CAD7640348.1"/>
    </source>
</evidence>
<dbReference type="GO" id="GO:0030203">
    <property type="term" value="P:glycosaminoglycan metabolic process"/>
    <property type="evidence" value="ECO:0007669"/>
    <property type="project" value="TreeGrafter"/>
</dbReference>
<dbReference type="Proteomes" id="UP000728032">
    <property type="component" value="Unassembled WGS sequence"/>
</dbReference>
<evidence type="ECO:0000313" key="12">
    <source>
        <dbReference type="Proteomes" id="UP000728032"/>
    </source>
</evidence>
<organism evidence="11">
    <name type="scientific">Oppiella nova</name>
    <dbReference type="NCBI Taxonomy" id="334625"/>
    <lineage>
        <taxon>Eukaryota</taxon>
        <taxon>Metazoa</taxon>
        <taxon>Ecdysozoa</taxon>
        <taxon>Arthropoda</taxon>
        <taxon>Chelicerata</taxon>
        <taxon>Arachnida</taxon>
        <taxon>Acari</taxon>
        <taxon>Acariformes</taxon>
        <taxon>Sarcoptiformes</taxon>
        <taxon>Oribatida</taxon>
        <taxon>Brachypylina</taxon>
        <taxon>Oppioidea</taxon>
        <taxon>Oppiidae</taxon>
        <taxon>Oppiella</taxon>
    </lineage>
</organism>
<sequence length="514" mass="58952">YLKLCFRYIIILFIICILNEVNSEIQNDGTTKAHLVPYPQQIVTYPTQLTIDSKNFKFVTKTKQKCDLLDEAIKRYQKLSFINGCYHLNHLSENTFKTDYFEPNEDYLTNITIEVKGDCIDEWPHLHMDEMYTLRIDTEDFPKQAVIFANTIWGALRALETFSQLTHHKSDTIYAINSTLILDKGAKCIYEYRMIFYLQEVTVYLDDQSFPYVSEKFPELSEKGSYNPKTHVYNTQDIENVITFARMRGIRVIVELDSPSHSLSWGKGYPKLLTECYSGGQPTGQMGALDPSRNSTFEFLNSLFTEIAHKFPDQYIHIGGDEVNTTCWKTNPDIHSLIVYYKGLNYSQPNIPSFTNCRLLSVINVWKENYNKELYNLTKLNYPVILSSCWYLNKISYGYDWFQYYGCDPQNFNGTEQQNKLVLGGQVSMWGEWVDASNFMTRTWFATGSICGREAVECKEFVECNGSSVSATGSICGREAVECKEFVECNGSSVSVCAQQMPDVGQGAKTSTRG</sequence>
<dbReference type="Pfam" id="PF14845">
    <property type="entry name" value="Glycohydro_20b2"/>
    <property type="match status" value="1"/>
</dbReference>
<evidence type="ECO:0000256" key="3">
    <source>
        <dbReference type="ARBA" id="ARBA00012663"/>
    </source>
</evidence>
<dbReference type="PRINTS" id="PR00738">
    <property type="entry name" value="GLHYDRLASE20"/>
</dbReference>
<dbReference type="InterPro" id="IPR025705">
    <property type="entry name" value="Beta_hexosaminidase_sua/sub"/>
</dbReference>
<dbReference type="GO" id="GO:0016020">
    <property type="term" value="C:membrane"/>
    <property type="evidence" value="ECO:0007669"/>
    <property type="project" value="TreeGrafter"/>
</dbReference>
<keyword evidence="5" id="KW-0325">Glycoprotein</keyword>
<dbReference type="InterPro" id="IPR029019">
    <property type="entry name" value="HEX_eukaryotic_N"/>
</dbReference>
<dbReference type="InterPro" id="IPR015883">
    <property type="entry name" value="Glyco_hydro_20_cat"/>
</dbReference>
<proteinExistence type="inferred from homology"/>
<dbReference type="OrthoDB" id="428480at2759"/>
<evidence type="ECO:0000256" key="5">
    <source>
        <dbReference type="ARBA" id="ARBA00023180"/>
    </source>
</evidence>
<keyword evidence="12" id="KW-1185">Reference proteome</keyword>
<reference evidence="11" key="1">
    <citation type="submission" date="2020-11" db="EMBL/GenBank/DDBJ databases">
        <authorList>
            <person name="Tran Van P."/>
        </authorList>
    </citation>
    <scope>NUCLEOTIDE SEQUENCE</scope>
</reference>
<feature type="domain" description="Glycoside hydrolase family 20 catalytic" evidence="9">
    <location>
        <begin position="362"/>
        <end position="444"/>
    </location>
</feature>
<evidence type="ECO:0000259" key="10">
    <source>
        <dbReference type="Pfam" id="PF14845"/>
    </source>
</evidence>
<gene>
    <name evidence="11" type="ORF">ONB1V03_LOCUS2508</name>
</gene>
<feature type="signal peptide" evidence="8">
    <location>
        <begin position="1"/>
        <end position="23"/>
    </location>
</feature>
<evidence type="ECO:0000256" key="7">
    <source>
        <dbReference type="PIRSR" id="PIRSR001093-1"/>
    </source>
</evidence>
<evidence type="ECO:0000256" key="8">
    <source>
        <dbReference type="SAM" id="SignalP"/>
    </source>
</evidence>
<dbReference type="InterPro" id="IPR029018">
    <property type="entry name" value="Hex-like_dom2"/>
</dbReference>
<feature type="domain" description="Beta-hexosaminidase eukaryotic type N-terminal" evidence="10">
    <location>
        <begin position="35"/>
        <end position="165"/>
    </location>
</feature>
<evidence type="ECO:0000256" key="4">
    <source>
        <dbReference type="ARBA" id="ARBA00022801"/>
    </source>
</evidence>
<protein>
    <recommendedName>
        <fullName evidence="3">beta-N-acetylhexosaminidase</fullName>
        <ecNumber evidence="3">3.2.1.52</ecNumber>
    </recommendedName>
</protein>
<feature type="non-terminal residue" evidence="11">
    <location>
        <position position="514"/>
    </location>
</feature>
<dbReference type="GO" id="GO:0004563">
    <property type="term" value="F:beta-N-acetylhexosaminidase activity"/>
    <property type="evidence" value="ECO:0007669"/>
    <property type="project" value="UniProtKB-EC"/>
</dbReference>
<dbReference type="Gene3D" id="3.30.379.10">
    <property type="entry name" value="Chitobiase/beta-hexosaminidase domain 2-like"/>
    <property type="match status" value="1"/>
</dbReference>
<dbReference type="EMBL" id="OC915417">
    <property type="protein sequence ID" value="CAD7640348.1"/>
    <property type="molecule type" value="Genomic_DNA"/>
</dbReference>
<comment type="similarity">
    <text evidence="2">Belongs to the glycosyl hydrolase 20 family.</text>
</comment>
<evidence type="ECO:0000256" key="6">
    <source>
        <dbReference type="ARBA" id="ARBA00023295"/>
    </source>
</evidence>
<keyword evidence="6" id="KW-0326">Glycosidase</keyword>
<feature type="domain" description="Glycoside hydrolase family 20 catalytic" evidence="9">
    <location>
        <begin position="206"/>
        <end position="338"/>
    </location>
</feature>
<dbReference type="SUPFAM" id="SSF55545">
    <property type="entry name" value="beta-N-acetylhexosaminidase-like domain"/>
    <property type="match status" value="1"/>
</dbReference>
<dbReference type="GO" id="GO:0006689">
    <property type="term" value="P:ganglioside catabolic process"/>
    <property type="evidence" value="ECO:0007669"/>
    <property type="project" value="TreeGrafter"/>
</dbReference>
<dbReference type="GO" id="GO:0005764">
    <property type="term" value="C:lysosome"/>
    <property type="evidence" value="ECO:0007669"/>
    <property type="project" value="TreeGrafter"/>
</dbReference>
<evidence type="ECO:0000256" key="2">
    <source>
        <dbReference type="ARBA" id="ARBA00006285"/>
    </source>
</evidence>
<dbReference type="SUPFAM" id="SSF51445">
    <property type="entry name" value="(Trans)glycosidases"/>
    <property type="match status" value="1"/>
</dbReference>
<feature type="active site" description="Proton donor" evidence="7">
    <location>
        <position position="322"/>
    </location>
</feature>
<dbReference type="PIRSF" id="PIRSF001093">
    <property type="entry name" value="B-hxosamndse_ab_euk"/>
    <property type="match status" value="1"/>
</dbReference>
<dbReference type="Pfam" id="PF00728">
    <property type="entry name" value="Glyco_hydro_20"/>
    <property type="match status" value="2"/>
</dbReference>
<keyword evidence="4" id="KW-0378">Hydrolase</keyword>
<dbReference type="PANTHER" id="PTHR22600">
    <property type="entry name" value="BETA-HEXOSAMINIDASE"/>
    <property type="match status" value="1"/>
</dbReference>
<dbReference type="InterPro" id="IPR017853">
    <property type="entry name" value="GH"/>
</dbReference>
<dbReference type="PANTHER" id="PTHR22600:SF21">
    <property type="entry name" value="BETA-HEXOSAMINIDASE A"/>
    <property type="match status" value="1"/>
</dbReference>
<evidence type="ECO:0000256" key="1">
    <source>
        <dbReference type="ARBA" id="ARBA00001231"/>
    </source>
</evidence>
<dbReference type="GO" id="GO:0005975">
    <property type="term" value="P:carbohydrate metabolic process"/>
    <property type="evidence" value="ECO:0007669"/>
    <property type="project" value="InterPro"/>
</dbReference>
<comment type="catalytic activity">
    <reaction evidence="1">
        <text>Hydrolysis of terminal non-reducing N-acetyl-D-hexosamine residues in N-acetyl-beta-D-hexosaminides.</text>
        <dbReference type="EC" id="3.2.1.52"/>
    </reaction>
</comment>
<dbReference type="Gene3D" id="3.20.20.80">
    <property type="entry name" value="Glycosidases"/>
    <property type="match status" value="2"/>
</dbReference>
<dbReference type="AlphaFoldDB" id="A0A7R9LF42"/>
<dbReference type="EC" id="3.2.1.52" evidence="3"/>
<dbReference type="EMBL" id="CAJPVJ010000592">
    <property type="protein sequence ID" value="CAG2162921.1"/>
    <property type="molecule type" value="Genomic_DNA"/>
</dbReference>